<dbReference type="PROSITE" id="PS51468">
    <property type="entry name" value="VIT"/>
    <property type="match status" value="1"/>
</dbReference>
<sequence>MFGKFFGSKNKAVDDELSQLESTPSNDKKVVVDPKNSASLIGSIPKSLHFLDLDQFTSVKLATGEYSDKASTLLPLVSHRVQCHVTYPIVQVVSTMTFCNQNQKTIEGELLLPMPDGATLIGYAMEVDGQLIDAVPVPKEKAKEVFEAEVRAGNKVSMVEKVSQSNSFKTRVYPLPYNKDKTIQVKYQMMLNEIIEKSNDSQKGKIRGSAWVPMSYLNFGALRDDTKIEFTLNQTSLQGFETEVLMGVANAETQSVEDKLLWTSKNASSRTGYFELKKSELNENMTGFKLAVTKQSEDVRDILLASENGYFMTSIPVPQLSTELREMSRIGSKIQIVWDCSNSNQSLHEKNLKTLKVILEGIAPTSISLSAFSADVIQSVDFTSVAEVLKFVKDELYYDGGSNMLLFDKDLLNKSVDYCIAFTDGVHTFGHEISPLANFEKPIYFVTCGNIVNSPLLKHIATKSGGVYLNSNELTEVDLVKSIGKPVLSFAVADFEDSDLEEVYPNEPVSLKEGEVFKLFGKFKNSGKESVKIAVSFRFGSSIYHVQELELPVNLEQCEAAVLPLLWAQQKIDSLSAFPHLFKDEIKKIGQDFRIVTEDSTLLVLETLDQYLKHDIVPPQTLANVYKQYSEMKKNEKESEEKREKDKIERILSMWKERVNWHNRDFTPRNASQKQDLCKDECEEEFAGSAPQFERLESDDLCLREEAAEFRSCGKKSKKKGGISLGLSLSKRRSESSSGGGGEDRKKDKKEKKSEAKSTSESASGSISIKAWSPDASYCKEIAKSSNPYKEYLKQRKSYKDSPAFYLDVADYFLSSVKDFKLGVRILSNICELELENIQLYRIVAYRLDQADALELSEWLFEKVKKIAPHEPQSYRDLALVKERLGKYEESMQLFNKVITGKWDMRFDEIEMTAATEMNHLLLKQPDLPIIDPRFIHHFDLDIRISMAWDTDQVDIDLHVQEPADKGGEHAYYAHNRTAIGGYVSRDFRNGYGPEEYMIKVAPAGIYKATTNYFSNHSQNLTGGTSVLCTFFLNYMRPNEQRQMSTIRLSSHKQDIVVCEIKME</sequence>
<dbReference type="RefSeq" id="XP_002681249.1">
    <property type="nucleotide sequence ID" value="XM_002681203.1"/>
</dbReference>
<evidence type="ECO:0000256" key="1">
    <source>
        <dbReference type="SAM" id="MobiDB-lite"/>
    </source>
</evidence>
<dbReference type="InterPro" id="IPR036465">
    <property type="entry name" value="vWFA_dom_sf"/>
</dbReference>
<feature type="compositionally biased region" description="Basic and acidic residues" evidence="1">
    <location>
        <begin position="742"/>
        <end position="758"/>
    </location>
</feature>
<feature type="domain" description="VIT" evidence="2">
    <location>
        <begin position="60"/>
        <end position="189"/>
    </location>
</feature>
<evidence type="ECO:0000313" key="4">
    <source>
        <dbReference type="Proteomes" id="UP000006671"/>
    </source>
</evidence>
<dbReference type="EMBL" id="GG738851">
    <property type="protein sequence ID" value="EFC48505.1"/>
    <property type="molecule type" value="Genomic_DNA"/>
</dbReference>
<accession>D2V4F3</accession>
<dbReference type="InterPro" id="IPR019220">
    <property type="entry name" value="DUF2135"/>
</dbReference>
<dbReference type="Pfam" id="PF08487">
    <property type="entry name" value="VIT"/>
    <property type="match status" value="1"/>
</dbReference>
<dbReference type="InParanoid" id="D2V4F3"/>
<organism evidence="4">
    <name type="scientific">Naegleria gruberi</name>
    <name type="common">Amoeba</name>
    <dbReference type="NCBI Taxonomy" id="5762"/>
    <lineage>
        <taxon>Eukaryota</taxon>
        <taxon>Discoba</taxon>
        <taxon>Heterolobosea</taxon>
        <taxon>Tetramitia</taxon>
        <taxon>Eutetramitia</taxon>
        <taxon>Vahlkampfiidae</taxon>
        <taxon>Naegleria</taxon>
    </lineage>
</organism>
<keyword evidence="4" id="KW-1185">Reference proteome</keyword>
<reference evidence="3 4" key="1">
    <citation type="journal article" date="2010" name="Cell">
        <title>The genome of Naegleria gruberi illuminates early eukaryotic versatility.</title>
        <authorList>
            <person name="Fritz-Laylin L.K."/>
            <person name="Prochnik S.E."/>
            <person name="Ginger M.L."/>
            <person name="Dacks J.B."/>
            <person name="Carpenter M.L."/>
            <person name="Field M.C."/>
            <person name="Kuo A."/>
            <person name="Paredez A."/>
            <person name="Chapman J."/>
            <person name="Pham J."/>
            <person name="Shu S."/>
            <person name="Neupane R."/>
            <person name="Cipriano M."/>
            <person name="Mancuso J."/>
            <person name="Tu H."/>
            <person name="Salamov A."/>
            <person name="Lindquist E."/>
            <person name="Shapiro H."/>
            <person name="Lucas S."/>
            <person name="Grigoriev I.V."/>
            <person name="Cande W.Z."/>
            <person name="Fulton C."/>
            <person name="Rokhsar D.S."/>
            <person name="Dawson S.C."/>
        </authorList>
    </citation>
    <scope>NUCLEOTIDE SEQUENCE [LARGE SCALE GENOMIC DNA]</scope>
    <source>
        <strain evidence="3 4">NEG-M</strain>
    </source>
</reference>
<proteinExistence type="predicted"/>
<dbReference type="Proteomes" id="UP000006671">
    <property type="component" value="Unassembled WGS sequence"/>
</dbReference>
<evidence type="ECO:0000259" key="2">
    <source>
        <dbReference type="PROSITE" id="PS51468"/>
    </source>
</evidence>
<name>D2V4F3_NAEGR</name>
<dbReference type="Gene3D" id="1.25.40.10">
    <property type="entry name" value="Tetratricopeptide repeat domain"/>
    <property type="match status" value="1"/>
</dbReference>
<evidence type="ECO:0000313" key="3">
    <source>
        <dbReference type="EMBL" id="EFC48505.1"/>
    </source>
</evidence>
<dbReference type="GeneID" id="8849837"/>
<dbReference type="InterPro" id="IPR011990">
    <property type="entry name" value="TPR-like_helical_dom_sf"/>
</dbReference>
<dbReference type="PANTHER" id="PTHR45737">
    <property type="entry name" value="VON WILLEBRAND FACTOR A DOMAIN-CONTAINING PROTEIN 5A"/>
    <property type="match status" value="1"/>
</dbReference>
<protein>
    <submittedName>
        <fullName evidence="3">Predicted protein</fullName>
    </submittedName>
</protein>
<dbReference type="OrthoDB" id="441278at2759"/>
<dbReference type="InterPro" id="IPR013694">
    <property type="entry name" value="VIT"/>
</dbReference>
<dbReference type="KEGG" id="ngr:NAEGRDRAFT_63705"/>
<dbReference type="VEuPathDB" id="AmoebaDB:NAEGRDRAFT_63705"/>
<dbReference type="Pfam" id="PF09906">
    <property type="entry name" value="DUF2135"/>
    <property type="match status" value="1"/>
</dbReference>
<feature type="region of interest" description="Disordered" evidence="1">
    <location>
        <begin position="729"/>
        <end position="761"/>
    </location>
</feature>
<dbReference type="AlphaFoldDB" id="D2V4F3"/>
<dbReference type="SUPFAM" id="SSF53300">
    <property type="entry name" value="vWA-like"/>
    <property type="match status" value="1"/>
</dbReference>
<dbReference type="PANTHER" id="PTHR45737:SF6">
    <property type="entry name" value="VON WILLEBRAND FACTOR A DOMAIN-CONTAINING PROTEIN 5A"/>
    <property type="match status" value="1"/>
</dbReference>
<dbReference type="SUPFAM" id="SSF48452">
    <property type="entry name" value="TPR-like"/>
    <property type="match status" value="1"/>
</dbReference>
<gene>
    <name evidence="3" type="ORF">NAEGRDRAFT_63705</name>
</gene>